<feature type="compositionally biased region" description="Basic residues" evidence="16">
    <location>
        <begin position="1"/>
        <end position="21"/>
    </location>
</feature>
<keyword evidence="8" id="KW-0408">Iron</keyword>
<evidence type="ECO:0000313" key="19">
    <source>
        <dbReference type="EMBL" id="RJL13070.1"/>
    </source>
</evidence>
<dbReference type="SUPFAM" id="SSF56935">
    <property type="entry name" value="Porins"/>
    <property type="match status" value="1"/>
</dbReference>
<keyword evidence="20" id="KW-1185">Reference proteome</keyword>
<dbReference type="PROSITE" id="PS52016">
    <property type="entry name" value="TONB_DEPENDENT_REC_3"/>
    <property type="match status" value="1"/>
</dbReference>
<keyword evidence="10 15" id="KW-0798">TonB box</keyword>
<evidence type="ECO:0000256" key="8">
    <source>
        <dbReference type="ARBA" id="ARBA00023004"/>
    </source>
</evidence>
<sequence>MRTPAFHRHPAPRTAIARRRPHGTDPMRTQMTFSRLRSETARWVWPIAVAALSCAAMPATAQEARQDTTVLNPIVVEGEGLDPLSGGTSYVVGDSATGVKAGARITEIPQSLSVVTARELKDRAPAQLEDVVAYSAGITSAIWGVDDRFDQFLIRGFDNGTSGIFRDGLNQKVLNFSGFKIDPYLIERVDILRGPSGVLYGENDAGGMVNVITKRPQPERAAETFLSFGANDVARAGIDATGPLNGDGSLSYRLVAVGQAGETEIRDSDNDRLLLAPSVTWQATPDTRVTLLAQWQKDRLTPNNFLPVAGEDYPLALGALPRDFIYSQSDFNRLETEQWALGYEVEHRLTDALTLRQNFRYARQDTDYRHLYFSNMLDESTLNFAAFTVDETATQIRLDTQLQYDWQGASSRTTLLAGIDLARDEIDGRTGWAGGHTMQVGDPGYDFPVASPPIISDQKQVVSSRGLYAQGITRMDSGLTVTYGARKAWIENRATERLNDTVTTSDNDALVGMLGATWDLGGGWVPYASYTESFTTNVGTDRHDNLFKPTMGKQYEVGVKYAPDENSLYTLAIFDLKKDDVLTRDNDDPIYRTQTGQIRHKGIELEARTALDNGLSLIGSYTYLDAEITRSNDGDQGNTPALVPEHQAALWLDYDIVKAHPGSALAGLTLGGGLRYVGATWGDNGNSRRVDSYLLADLALRYRFQDYSVGLNVTNLFDEEYHGTCTASSGCILGEGRGFSLTLNRSF</sequence>
<dbReference type="CDD" id="cd01347">
    <property type="entry name" value="ligand_gated_channel"/>
    <property type="match status" value="1"/>
</dbReference>
<evidence type="ECO:0000256" key="13">
    <source>
        <dbReference type="ARBA" id="ARBA00023237"/>
    </source>
</evidence>
<feature type="domain" description="TonB-dependent receptor plug" evidence="18">
    <location>
        <begin position="106"/>
        <end position="207"/>
    </location>
</feature>
<keyword evidence="12 19" id="KW-0675">Receptor</keyword>
<dbReference type="GO" id="GO:0015891">
    <property type="term" value="P:siderophore transport"/>
    <property type="evidence" value="ECO:0007669"/>
    <property type="project" value="InterPro"/>
</dbReference>
<dbReference type="InterPro" id="IPR000531">
    <property type="entry name" value="Beta-barrel_TonB"/>
</dbReference>
<evidence type="ECO:0000256" key="6">
    <source>
        <dbReference type="ARBA" id="ARBA00022692"/>
    </source>
</evidence>
<evidence type="ECO:0000256" key="9">
    <source>
        <dbReference type="ARBA" id="ARBA00023065"/>
    </source>
</evidence>
<evidence type="ECO:0000256" key="4">
    <source>
        <dbReference type="ARBA" id="ARBA00022452"/>
    </source>
</evidence>
<organism evidence="19 20">
    <name type="scientific">Paracoccus siganidrum</name>
    <dbReference type="NCBI Taxonomy" id="1276757"/>
    <lineage>
        <taxon>Bacteria</taxon>
        <taxon>Pseudomonadati</taxon>
        <taxon>Pseudomonadota</taxon>
        <taxon>Alphaproteobacteria</taxon>
        <taxon>Rhodobacterales</taxon>
        <taxon>Paracoccaceae</taxon>
        <taxon>Paracoccus</taxon>
    </lineage>
</organism>
<evidence type="ECO:0000313" key="20">
    <source>
        <dbReference type="Proteomes" id="UP000283587"/>
    </source>
</evidence>
<proteinExistence type="inferred from homology"/>
<dbReference type="Gene3D" id="2.40.170.20">
    <property type="entry name" value="TonB-dependent receptor, beta-barrel domain"/>
    <property type="match status" value="1"/>
</dbReference>
<accession>A0A419A637</accession>
<evidence type="ECO:0000259" key="17">
    <source>
        <dbReference type="Pfam" id="PF00593"/>
    </source>
</evidence>
<evidence type="ECO:0000256" key="1">
    <source>
        <dbReference type="ARBA" id="ARBA00004571"/>
    </source>
</evidence>
<dbReference type="Proteomes" id="UP000283587">
    <property type="component" value="Unassembled WGS sequence"/>
</dbReference>
<dbReference type="AlphaFoldDB" id="A0A419A637"/>
<evidence type="ECO:0000256" key="10">
    <source>
        <dbReference type="ARBA" id="ARBA00023077"/>
    </source>
</evidence>
<keyword evidence="3 14" id="KW-0813">Transport</keyword>
<keyword evidence="4 14" id="KW-1134">Transmembrane beta strand</keyword>
<gene>
    <name evidence="19" type="ORF">D3P05_12050</name>
</gene>
<reference evidence="20" key="1">
    <citation type="submission" date="2018-09" db="EMBL/GenBank/DDBJ databases">
        <title>Paracoccus onubensis nov. sp. a moderate halophilic bacterium isolated from Gruta de las Maravillas (Aracena, Spain).</title>
        <authorList>
            <person name="Jurado V."/>
            <person name="Gutierrez-Patricio S."/>
            <person name="Gonzalez-Pimentel J.L."/>
            <person name="Miller A.Z."/>
            <person name="Laiz L."/>
            <person name="Saiz-Jimenez C."/>
        </authorList>
    </citation>
    <scope>NUCLEOTIDE SEQUENCE [LARGE SCALE GENOMIC DNA]</scope>
    <source>
        <strain evidence="20">DSM 26381</strain>
    </source>
</reference>
<keyword evidence="9" id="KW-0406">Ion transport</keyword>
<keyword evidence="13 14" id="KW-0998">Cell outer membrane</keyword>
<feature type="region of interest" description="Disordered" evidence="16">
    <location>
        <begin position="1"/>
        <end position="26"/>
    </location>
</feature>
<dbReference type="InterPro" id="IPR012910">
    <property type="entry name" value="Plug_dom"/>
</dbReference>
<comment type="subcellular location">
    <subcellularLocation>
        <location evidence="1 14">Cell outer membrane</location>
        <topology evidence="1 14">Multi-pass membrane protein</topology>
    </subcellularLocation>
</comment>
<dbReference type="InterPro" id="IPR036942">
    <property type="entry name" value="Beta-barrel_TonB_sf"/>
</dbReference>
<evidence type="ECO:0000256" key="5">
    <source>
        <dbReference type="ARBA" id="ARBA00022496"/>
    </source>
</evidence>
<dbReference type="NCBIfam" id="TIGR01783">
    <property type="entry name" value="TonB-siderophor"/>
    <property type="match status" value="1"/>
</dbReference>
<dbReference type="Pfam" id="PF07715">
    <property type="entry name" value="Plug"/>
    <property type="match status" value="1"/>
</dbReference>
<comment type="caution">
    <text evidence="19">The sequence shown here is derived from an EMBL/GenBank/DDBJ whole genome shotgun (WGS) entry which is preliminary data.</text>
</comment>
<keyword evidence="6 14" id="KW-0812">Transmembrane</keyword>
<dbReference type="GO" id="GO:0009279">
    <property type="term" value="C:cell outer membrane"/>
    <property type="evidence" value="ECO:0007669"/>
    <property type="project" value="UniProtKB-SubCell"/>
</dbReference>
<dbReference type="InterPro" id="IPR037066">
    <property type="entry name" value="Plug_dom_sf"/>
</dbReference>
<keyword evidence="11 14" id="KW-0472">Membrane</keyword>
<evidence type="ECO:0000256" key="15">
    <source>
        <dbReference type="RuleBase" id="RU003357"/>
    </source>
</evidence>
<keyword evidence="7" id="KW-0732">Signal</keyword>
<keyword evidence="5" id="KW-0410">Iron transport</keyword>
<dbReference type="InterPro" id="IPR010105">
    <property type="entry name" value="TonB_sidphr_rcpt"/>
</dbReference>
<evidence type="ECO:0000256" key="3">
    <source>
        <dbReference type="ARBA" id="ARBA00022448"/>
    </source>
</evidence>
<evidence type="ECO:0000256" key="11">
    <source>
        <dbReference type="ARBA" id="ARBA00023136"/>
    </source>
</evidence>
<dbReference type="EMBL" id="QZEW01000046">
    <property type="protein sequence ID" value="RJL13070.1"/>
    <property type="molecule type" value="Genomic_DNA"/>
</dbReference>
<protein>
    <submittedName>
        <fullName evidence="19">TonB-dependent siderophore receptor</fullName>
    </submittedName>
</protein>
<evidence type="ECO:0000256" key="14">
    <source>
        <dbReference type="PROSITE-ProRule" id="PRU01360"/>
    </source>
</evidence>
<comment type="similarity">
    <text evidence="2 14 15">Belongs to the TonB-dependent receptor family.</text>
</comment>
<evidence type="ECO:0000259" key="18">
    <source>
        <dbReference type="Pfam" id="PF07715"/>
    </source>
</evidence>
<dbReference type="Pfam" id="PF00593">
    <property type="entry name" value="TonB_dep_Rec_b-barrel"/>
    <property type="match status" value="1"/>
</dbReference>
<evidence type="ECO:0000256" key="16">
    <source>
        <dbReference type="SAM" id="MobiDB-lite"/>
    </source>
</evidence>
<dbReference type="OrthoDB" id="9760333at2"/>
<evidence type="ECO:0000256" key="7">
    <source>
        <dbReference type="ARBA" id="ARBA00022729"/>
    </source>
</evidence>
<feature type="domain" description="TonB-dependent receptor-like beta-barrel" evidence="17">
    <location>
        <begin position="281"/>
        <end position="716"/>
    </location>
</feature>
<dbReference type="InterPro" id="IPR039426">
    <property type="entry name" value="TonB-dep_rcpt-like"/>
</dbReference>
<dbReference type="Gene3D" id="2.170.130.10">
    <property type="entry name" value="TonB-dependent receptor, plug domain"/>
    <property type="match status" value="1"/>
</dbReference>
<dbReference type="PANTHER" id="PTHR32552">
    <property type="entry name" value="FERRICHROME IRON RECEPTOR-RELATED"/>
    <property type="match status" value="1"/>
</dbReference>
<dbReference type="GO" id="GO:0038023">
    <property type="term" value="F:signaling receptor activity"/>
    <property type="evidence" value="ECO:0007669"/>
    <property type="project" value="InterPro"/>
</dbReference>
<evidence type="ECO:0000256" key="2">
    <source>
        <dbReference type="ARBA" id="ARBA00009810"/>
    </source>
</evidence>
<dbReference type="PANTHER" id="PTHR32552:SF68">
    <property type="entry name" value="FERRICHROME OUTER MEMBRANE TRANSPORTER_PHAGE RECEPTOR"/>
    <property type="match status" value="1"/>
</dbReference>
<name>A0A419A637_9RHOB</name>
<dbReference type="GO" id="GO:0015344">
    <property type="term" value="F:siderophore uptake transmembrane transporter activity"/>
    <property type="evidence" value="ECO:0007669"/>
    <property type="project" value="TreeGrafter"/>
</dbReference>
<evidence type="ECO:0000256" key="12">
    <source>
        <dbReference type="ARBA" id="ARBA00023170"/>
    </source>
</evidence>